<dbReference type="SUPFAM" id="SSF53335">
    <property type="entry name" value="S-adenosyl-L-methionine-dependent methyltransferases"/>
    <property type="match status" value="1"/>
</dbReference>
<dbReference type="Gene3D" id="3.40.50.150">
    <property type="entry name" value="Vaccinia Virus protein VP39"/>
    <property type="match status" value="1"/>
</dbReference>
<dbReference type="CDD" id="cd02440">
    <property type="entry name" value="AdoMet_MTases"/>
    <property type="match status" value="1"/>
</dbReference>
<dbReference type="EMBL" id="JARESE010000019">
    <property type="protein sequence ID" value="MDE8651579.1"/>
    <property type="molecule type" value="Genomic_DNA"/>
</dbReference>
<dbReference type="GO" id="GO:0032259">
    <property type="term" value="P:methylation"/>
    <property type="evidence" value="ECO:0007669"/>
    <property type="project" value="UniProtKB-KW"/>
</dbReference>
<keyword evidence="2" id="KW-1185">Reference proteome</keyword>
<dbReference type="InterPro" id="IPR029063">
    <property type="entry name" value="SAM-dependent_MTases_sf"/>
</dbReference>
<organism evidence="1 2">
    <name type="scientific">Novosphingobium album</name>
    <name type="common">ex Liu et al. 2023</name>
    <dbReference type="NCBI Taxonomy" id="3031130"/>
    <lineage>
        <taxon>Bacteria</taxon>
        <taxon>Pseudomonadati</taxon>
        <taxon>Pseudomonadota</taxon>
        <taxon>Alphaproteobacteria</taxon>
        <taxon>Sphingomonadales</taxon>
        <taxon>Sphingomonadaceae</taxon>
        <taxon>Novosphingobium</taxon>
    </lineage>
</organism>
<name>A0ABT5WNG7_9SPHN</name>
<keyword evidence="1" id="KW-0489">Methyltransferase</keyword>
<comment type="caution">
    <text evidence="1">The sequence shown here is derived from an EMBL/GenBank/DDBJ whole genome shotgun (WGS) entry which is preliminary data.</text>
</comment>
<sequence length="172" mass="19527">MTIRNPPEMEPIDFSDAKTAFVIERCRGKRVLDLGCVMHDIAHYQSRHFLHRAIAEVAQSVIGLDLHREGIEHLRSLGYDARGGNAENFDFDEPFDVIVAGDIVEHLSNLDGLLSSCLRNLTPDGHIIVQSPNPWYWRNCVKAVLYREVPNNAEHTCWFCPRNGGNSWNAMD</sequence>
<gene>
    <name evidence="1" type="ORF">PYV00_07580</name>
</gene>
<dbReference type="RefSeq" id="WP_275227678.1">
    <property type="nucleotide sequence ID" value="NZ_JARESE010000019.1"/>
</dbReference>
<dbReference type="GO" id="GO:0008168">
    <property type="term" value="F:methyltransferase activity"/>
    <property type="evidence" value="ECO:0007669"/>
    <property type="project" value="UniProtKB-KW"/>
</dbReference>
<dbReference type="Pfam" id="PF13489">
    <property type="entry name" value="Methyltransf_23"/>
    <property type="match status" value="1"/>
</dbReference>
<keyword evidence="1" id="KW-0808">Transferase</keyword>
<proteinExistence type="predicted"/>
<accession>A0ABT5WNG7</accession>
<protein>
    <submittedName>
        <fullName evidence="1">Methyltransferase domain-containing protein</fullName>
    </submittedName>
</protein>
<dbReference type="Proteomes" id="UP001216253">
    <property type="component" value="Unassembled WGS sequence"/>
</dbReference>
<evidence type="ECO:0000313" key="1">
    <source>
        <dbReference type="EMBL" id="MDE8651579.1"/>
    </source>
</evidence>
<reference evidence="1 2" key="1">
    <citation type="submission" date="2023-03" db="EMBL/GenBank/DDBJ databases">
        <title>NovoSphingobium album sp. nov. isolated from polycyclic aromatic hydrocarbons- and heavy-metal polluted soil.</title>
        <authorList>
            <person name="Liu Z."/>
            <person name="Wang K."/>
        </authorList>
    </citation>
    <scope>NUCLEOTIDE SEQUENCE [LARGE SCALE GENOMIC DNA]</scope>
    <source>
        <strain evidence="1 2">H3SJ31-1</strain>
    </source>
</reference>
<evidence type="ECO:0000313" key="2">
    <source>
        <dbReference type="Proteomes" id="UP001216253"/>
    </source>
</evidence>